<keyword evidence="5 7" id="KW-1133">Transmembrane helix</keyword>
<feature type="domain" description="Major facilitator superfamily (MFS) profile" evidence="8">
    <location>
        <begin position="1"/>
        <end position="400"/>
    </location>
</feature>
<keyword evidence="4 7" id="KW-0812">Transmembrane</keyword>
<evidence type="ECO:0000313" key="10">
    <source>
        <dbReference type="Proteomes" id="UP000181980"/>
    </source>
</evidence>
<feature type="transmembrane region" description="Helical" evidence="7">
    <location>
        <begin position="312"/>
        <end position="334"/>
    </location>
</feature>
<evidence type="ECO:0000256" key="2">
    <source>
        <dbReference type="ARBA" id="ARBA00022448"/>
    </source>
</evidence>
<organism evidence="9 10">
    <name type="scientific">Jiangella alba</name>
    <dbReference type="NCBI Taxonomy" id="561176"/>
    <lineage>
        <taxon>Bacteria</taxon>
        <taxon>Bacillati</taxon>
        <taxon>Actinomycetota</taxon>
        <taxon>Actinomycetes</taxon>
        <taxon>Jiangellales</taxon>
        <taxon>Jiangellaceae</taxon>
        <taxon>Jiangella</taxon>
    </lineage>
</organism>
<evidence type="ECO:0000259" key="8">
    <source>
        <dbReference type="PROSITE" id="PS50850"/>
    </source>
</evidence>
<feature type="transmembrane region" description="Helical" evidence="7">
    <location>
        <begin position="12"/>
        <end position="30"/>
    </location>
</feature>
<feature type="transmembrane region" description="Helical" evidence="7">
    <location>
        <begin position="260"/>
        <end position="279"/>
    </location>
</feature>
<feature type="transmembrane region" description="Helical" evidence="7">
    <location>
        <begin position="142"/>
        <end position="165"/>
    </location>
</feature>
<evidence type="ECO:0000256" key="4">
    <source>
        <dbReference type="ARBA" id="ARBA00022692"/>
    </source>
</evidence>
<evidence type="ECO:0000256" key="6">
    <source>
        <dbReference type="ARBA" id="ARBA00023136"/>
    </source>
</evidence>
<feature type="transmembrane region" description="Helical" evidence="7">
    <location>
        <begin position="79"/>
        <end position="99"/>
    </location>
</feature>
<keyword evidence="3" id="KW-1003">Cell membrane</keyword>
<sequence length="439" mass="46232">MSPTFHSLRHRNYRLYWSGMFLSNVGTWMQRIAQDWLVLVVLGGGAQAVGITTGLQFLPFLLVAPFGGLLADRFDKRRLLMLTNSFLGVVGLTLGVLTLTGVAQIWHVYVLAFLLGVGTALDNPSRQAFVSELVGRDDLTNAVALNSASFNAARLIGPGIAGILIGLIGTGWVFVLNGASFISPILALALLRGTGGRPKRDPERAGTLSQLREGVSYLGSRPDLLMVVAIMFGLGTFGMNFQMTMALMATDVYGKGPSEYGLLGSIMAIGTLSGALVAARRKVPRRRLIVGGAVVFGVLEVAAGLMPTYALFAISLIPLGIIAMTVMTAANAYVQTTVPQYVRGRVMSLYMMIFMGGTPFGAPVIGFVADAFGARWSLLGGGILTAAFAVAALVVLAPRSGVVVRTRLRPRPGLVVVTTAPATAPSLAPADEPAPVRVA</sequence>
<dbReference type="Gene3D" id="1.20.1250.20">
    <property type="entry name" value="MFS general substrate transporter like domains"/>
    <property type="match status" value="1"/>
</dbReference>
<dbReference type="InterPro" id="IPR010290">
    <property type="entry name" value="TM_effector"/>
</dbReference>
<feature type="transmembrane region" description="Helical" evidence="7">
    <location>
        <begin position="288"/>
        <end position="306"/>
    </location>
</feature>
<accession>A0A1H5PS30</accession>
<dbReference type="SUPFAM" id="SSF103473">
    <property type="entry name" value="MFS general substrate transporter"/>
    <property type="match status" value="1"/>
</dbReference>
<dbReference type="InterPro" id="IPR020846">
    <property type="entry name" value="MFS_dom"/>
</dbReference>
<evidence type="ECO:0000256" key="5">
    <source>
        <dbReference type="ARBA" id="ARBA00022989"/>
    </source>
</evidence>
<dbReference type="CDD" id="cd06173">
    <property type="entry name" value="MFS_MefA_like"/>
    <property type="match status" value="1"/>
</dbReference>
<reference evidence="10" key="1">
    <citation type="submission" date="2016-10" db="EMBL/GenBank/DDBJ databases">
        <authorList>
            <person name="Varghese N."/>
            <person name="Submissions S."/>
        </authorList>
    </citation>
    <scope>NUCLEOTIDE SEQUENCE [LARGE SCALE GENOMIC DNA]</scope>
    <source>
        <strain evidence="10">DSM 45237</strain>
    </source>
</reference>
<protein>
    <submittedName>
        <fullName evidence="9">Predicted arabinose efflux permease, MFS family</fullName>
    </submittedName>
</protein>
<evidence type="ECO:0000256" key="7">
    <source>
        <dbReference type="SAM" id="Phobius"/>
    </source>
</evidence>
<evidence type="ECO:0000256" key="1">
    <source>
        <dbReference type="ARBA" id="ARBA00004651"/>
    </source>
</evidence>
<dbReference type="Pfam" id="PF05977">
    <property type="entry name" value="MFS_3"/>
    <property type="match status" value="1"/>
</dbReference>
<gene>
    <name evidence="9" type="ORF">SAMN04488561_5445</name>
</gene>
<comment type="subcellular location">
    <subcellularLocation>
        <location evidence="1">Cell membrane</location>
        <topology evidence="1">Multi-pass membrane protein</topology>
    </subcellularLocation>
</comment>
<evidence type="ECO:0000313" key="9">
    <source>
        <dbReference type="EMBL" id="SEF16596.1"/>
    </source>
</evidence>
<dbReference type="AlphaFoldDB" id="A0A1H5PS30"/>
<dbReference type="STRING" id="561176.SAMN04488561_5445"/>
<dbReference type="RefSeq" id="WP_069108801.1">
    <property type="nucleotide sequence ID" value="NZ_FNUC01000004.1"/>
</dbReference>
<proteinExistence type="predicted"/>
<feature type="transmembrane region" description="Helical" evidence="7">
    <location>
        <begin position="346"/>
        <end position="369"/>
    </location>
</feature>
<feature type="transmembrane region" description="Helical" evidence="7">
    <location>
        <begin position="36"/>
        <end position="67"/>
    </location>
</feature>
<dbReference type="GO" id="GO:0022857">
    <property type="term" value="F:transmembrane transporter activity"/>
    <property type="evidence" value="ECO:0007669"/>
    <property type="project" value="InterPro"/>
</dbReference>
<dbReference type="OrthoDB" id="9775268at2"/>
<feature type="transmembrane region" description="Helical" evidence="7">
    <location>
        <begin position="375"/>
        <end position="397"/>
    </location>
</feature>
<dbReference type="Proteomes" id="UP000181980">
    <property type="component" value="Unassembled WGS sequence"/>
</dbReference>
<keyword evidence="10" id="KW-1185">Reference proteome</keyword>
<dbReference type="PANTHER" id="PTHR23513:SF11">
    <property type="entry name" value="STAPHYLOFERRIN A TRANSPORTER"/>
    <property type="match status" value="1"/>
</dbReference>
<dbReference type="InterPro" id="IPR036259">
    <property type="entry name" value="MFS_trans_sf"/>
</dbReference>
<keyword evidence="6 7" id="KW-0472">Membrane</keyword>
<dbReference type="PROSITE" id="PS50850">
    <property type="entry name" value="MFS"/>
    <property type="match status" value="1"/>
</dbReference>
<keyword evidence="2" id="KW-0813">Transport</keyword>
<dbReference type="GO" id="GO:0005886">
    <property type="term" value="C:plasma membrane"/>
    <property type="evidence" value="ECO:0007669"/>
    <property type="project" value="UniProtKB-SubCell"/>
</dbReference>
<dbReference type="EMBL" id="FNUC01000004">
    <property type="protein sequence ID" value="SEF16596.1"/>
    <property type="molecule type" value="Genomic_DNA"/>
</dbReference>
<evidence type="ECO:0000256" key="3">
    <source>
        <dbReference type="ARBA" id="ARBA00022475"/>
    </source>
</evidence>
<dbReference type="PANTHER" id="PTHR23513">
    <property type="entry name" value="INTEGRAL MEMBRANE EFFLUX PROTEIN-RELATED"/>
    <property type="match status" value="1"/>
</dbReference>
<name>A0A1H5PS30_9ACTN</name>
<feature type="transmembrane region" description="Helical" evidence="7">
    <location>
        <begin position="224"/>
        <end position="248"/>
    </location>
</feature>